<organism evidence="2 3">
    <name type="scientific">Pseudomonas jilinensis</name>
    <dbReference type="NCBI Taxonomy" id="2078689"/>
    <lineage>
        <taxon>Bacteria</taxon>
        <taxon>Pseudomonadati</taxon>
        <taxon>Pseudomonadota</taxon>
        <taxon>Gammaproteobacteria</taxon>
        <taxon>Pseudomonadales</taxon>
        <taxon>Pseudomonadaceae</taxon>
        <taxon>Pseudomonas</taxon>
    </lineage>
</organism>
<feature type="transmembrane region" description="Helical" evidence="1">
    <location>
        <begin position="27"/>
        <end position="45"/>
    </location>
</feature>
<evidence type="ECO:0000313" key="2">
    <source>
        <dbReference type="EMBL" id="RHW21688.1"/>
    </source>
</evidence>
<evidence type="ECO:0000256" key="1">
    <source>
        <dbReference type="SAM" id="Phobius"/>
    </source>
</evidence>
<dbReference type="InterPro" id="IPR032637">
    <property type="entry name" value="Phage_holin-like"/>
</dbReference>
<gene>
    <name evidence="2" type="ORF">C2846_06985</name>
</gene>
<protein>
    <recommendedName>
        <fullName evidence="4">Phage holin</fullName>
    </recommendedName>
</protein>
<accession>A0A396RYH4</accession>
<keyword evidence="3" id="KW-1185">Reference proteome</keyword>
<comment type="caution">
    <text evidence="2">The sequence shown here is derived from an EMBL/GenBank/DDBJ whole genome shotgun (WGS) entry which is preliminary data.</text>
</comment>
<keyword evidence="1" id="KW-0472">Membrane</keyword>
<name>A0A396RYH4_9PSED</name>
<evidence type="ECO:0008006" key="4">
    <source>
        <dbReference type="Google" id="ProtNLM"/>
    </source>
</evidence>
<dbReference type="Proteomes" id="UP000265745">
    <property type="component" value="Unassembled WGS sequence"/>
</dbReference>
<reference evidence="2 3" key="1">
    <citation type="submission" date="2018-06" db="EMBL/GenBank/DDBJ databases">
        <title>Pseudomonas jilinensis sp. nov., isolated from the production water of Jilin Oilfield in China.</title>
        <authorList>
            <person name="Wang J."/>
        </authorList>
    </citation>
    <scope>NUCLEOTIDE SEQUENCE [LARGE SCALE GENOMIC DNA]</scope>
    <source>
        <strain evidence="2 3">JS15-10A1</strain>
    </source>
</reference>
<feature type="transmembrane region" description="Helical" evidence="1">
    <location>
        <begin position="85"/>
        <end position="102"/>
    </location>
</feature>
<feature type="transmembrane region" description="Helical" evidence="1">
    <location>
        <begin position="57"/>
        <end position="79"/>
    </location>
</feature>
<dbReference type="OrthoDB" id="6694073at2"/>
<dbReference type="EMBL" id="QJSA01000005">
    <property type="protein sequence ID" value="RHW21688.1"/>
    <property type="molecule type" value="Genomic_DNA"/>
</dbReference>
<sequence length="122" mass="12518">MMAEPTSSTALAVTATAGVGIAAMLPWIDANALMGAVLGAALVAYTKKELKPWQRFAALMFSALVGYLMSGEVVAQTPLTESGTGGFLGAIIIVPLALKLMLQVDRLDLNAILAAIKRGTGG</sequence>
<evidence type="ECO:0000313" key="3">
    <source>
        <dbReference type="Proteomes" id="UP000265745"/>
    </source>
</evidence>
<keyword evidence="1" id="KW-0812">Transmembrane</keyword>
<keyword evidence="1" id="KW-1133">Transmembrane helix</keyword>
<dbReference type="AlphaFoldDB" id="A0A396RYH4"/>
<proteinExistence type="predicted"/>
<dbReference type="Pfam" id="PF16931">
    <property type="entry name" value="Phage_holin_8"/>
    <property type="match status" value="1"/>
</dbReference>